<dbReference type="AlphaFoldDB" id="A0A179D5G8"/>
<dbReference type="InterPro" id="IPR008930">
    <property type="entry name" value="Terpenoid_cyclase/PrenylTrfase"/>
</dbReference>
<dbReference type="InterPro" id="IPR001330">
    <property type="entry name" value="Prenyltrans"/>
</dbReference>
<evidence type="ECO:0000313" key="3">
    <source>
        <dbReference type="EMBL" id="OAQ21213.1"/>
    </source>
</evidence>
<comment type="caution">
    <text evidence="3">The sequence shown here is derived from an EMBL/GenBank/DDBJ whole genome shotgun (WGS) entry which is preliminary data.</text>
</comment>
<name>A0A179D5G8_9BACT</name>
<dbReference type="SUPFAM" id="SSF48239">
    <property type="entry name" value="Terpenoid cyclases/Protein prenyltransferases"/>
    <property type="match status" value="1"/>
</dbReference>
<accession>A0A179D5G8</accession>
<protein>
    <recommendedName>
        <fullName evidence="2">Prenyltransferase alpha-alpha toroid domain-containing protein</fullName>
    </recommendedName>
</protein>
<keyword evidence="4" id="KW-1185">Reference proteome</keyword>
<gene>
    <name evidence="3" type="ORF">TDIS_0433</name>
</gene>
<keyword evidence="1" id="KW-0677">Repeat</keyword>
<evidence type="ECO:0000256" key="1">
    <source>
        <dbReference type="ARBA" id="ARBA00022737"/>
    </source>
</evidence>
<organism evidence="3 4">
    <name type="scientific">Thermosulfurimonas dismutans</name>
    <dbReference type="NCBI Taxonomy" id="999894"/>
    <lineage>
        <taxon>Bacteria</taxon>
        <taxon>Pseudomonadati</taxon>
        <taxon>Thermodesulfobacteriota</taxon>
        <taxon>Thermodesulfobacteria</taxon>
        <taxon>Thermodesulfobacteriales</taxon>
        <taxon>Thermodesulfobacteriaceae</taxon>
        <taxon>Thermosulfurimonas</taxon>
    </lineage>
</organism>
<dbReference type="Pfam" id="PF00432">
    <property type="entry name" value="Prenyltrans"/>
    <property type="match status" value="2"/>
</dbReference>
<proteinExistence type="predicted"/>
<dbReference type="Gene3D" id="1.50.10.20">
    <property type="match status" value="2"/>
</dbReference>
<sequence length="254" mass="28719">MEGRPLLFKELIVGAERFILSRRKETGGFGSTPRLPATVEDTYFALAGLKTCGGLRSDVRTLNFLLEQDFRRMSPEVKVKWLKSLLWLGGSPPGDFKSQIKKCLKRPPQRLSALAALAEIERLLGAEPGELLSLRIYVRRLTFRTLRDLYYLFKILEEDTFSAEVCNTIIGSQNPDGGFGFFQGTTSYLENTYFACRLMKALGLRPRDPEGLKFFVLNTHRKDGGFARAPGGVSFLETTYYGLWILLRFPTLLS</sequence>
<evidence type="ECO:0000259" key="2">
    <source>
        <dbReference type="Pfam" id="PF00432"/>
    </source>
</evidence>
<feature type="domain" description="Prenyltransferase alpha-alpha toroid" evidence="2">
    <location>
        <begin position="146"/>
        <end position="231"/>
    </location>
</feature>
<reference evidence="3 4" key="1">
    <citation type="submission" date="2016-04" db="EMBL/GenBank/DDBJ databases">
        <title>Genome analysis of Thermosulfurimonas dismutans, the first thermophilic sulfur-disproportionating bacterium of the phylum Thermodesulfobacteria.</title>
        <authorList>
            <person name="Mardanov A.V."/>
            <person name="Beletsky A.V."/>
            <person name="Kadnikov V.V."/>
            <person name="Slobodkin A.I."/>
            <person name="Ravin N.V."/>
        </authorList>
    </citation>
    <scope>NUCLEOTIDE SEQUENCE [LARGE SCALE GENOMIC DNA]</scope>
    <source>
        <strain evidence="3 4">S95</strain>
    </source>
</reference>
<evidence type="ECO:0000313" key="4">
    <source>
        <dbReference type="Proteomes" id="UP000078390"/>
    </source>
</evidence>
<dbReference type="EMBL" id="LWLG01000002">
    <property type="protein sequence ID" value="OAQ21213.1"/>
    <property type="molecule type" value="Genomic_DNA"/>
</dbReference>
<dbReference type="Proteomes" id="UP000078390">
    <property type="component" value="Unassembled WGS sequence"/>
</dbReference>
<feature type="domain" description="Prenyltransferase alpha-alpha toroid" evidence="2">
    <location>
        <begin position="18"/>
        <end position="68"/>
    </location>
</feature>
<dbReference type="GO" id="GO:0003824">
    <property type="term" value="F:catalytic activity"/>
    <property type="evidence" value="ECO:0007669"/>
    <property type="project" value="InterPro"/>
</dbReference>